<dbReference type="RefSeq" id="WP_284315225.1">
    <property type="nucleotide sequence ID" value="NZ_BSPC01000058.1"/>
</dbReference>
<keyword evidence="2" id="KW-1185">Reference proteome</keyword>
<accession>A0ABQ6CPI0</accession>
<protein>
    <recommendedName>
        <fullName evidence="3">Ubiquinone biosynthesis methyltransferase UbiE</fullName>
    </recommendedName>
</protein>
<organism evidence="1 2">
    <name type="scientific">Labrys miyagiensis</name>
    <dbReference type="NCBI Taxonomy" id="346912"/>
    <lineage>
        <taxon>Bacteria</taxon>
        <taxon>Pseudomonadati</taxon>
        <taxon>Pseudomonadota</taxon>
        <taxon>Alphaproteobacteria</taxon>
        <taxon>Hyphomicrobiales</taxon>
        <taxon>Xanthobacteraceae</taxon>
        <taxon>Labrys</taxon>
    </lineage>
</organism>
<evidence type="ECO:0000313" key="1">
    <source>
        <dbReference type="EMBL" id="GLS22258.1"/>
    </source>
</evidence>
<dbReference type="Proteomes" id="UP001156882">
    <property type="component" value="Unassembled WGS sequence"/>
</dbReference>
<evidence type="ECO:0008006" key="3">
    <source>
        <dbReference type="Google" id="ProtNLM"/>
    </source>
</evidence>
<reference evidence="2" key="1">
    <citation type="journal article" date="2019" name="Int. J. Syst. Evol. Microbiol.">
        <title>The Global Catalogue of Microorganisms (GCM) 10K type strain sequencing project: providing services to taxonomists for standard genome sequencing and annotation.</title>
        <authorList>
            <consortium name="The Broad Institute Genomics Platform"/>
            <consortium name="The Broad Institute Genome Sequencing Center for Infectious Disease"/>
            <person name="Wu L."/>
            <person name="Ma J."/>
        </authorList>
    </citation>
    <scope>NUCLEOTIDE SEQUENCE [LARGE SCALE GENOMIC DNA]</scope>
    <source>
        <strain evidence="2">NBRC 101365</strain>
    </source>
</reference>
<evidence type="ECO:0000313" key="2">
    <source>
        <dbReference type="Proteomes" id="UP001156882"/>
    </source>
</evidence>
<dbReference type="EMBL" id="BSPC01000058">
    <property type="protein sequence ID" value="GLS22258.1"/>
    <property type="molecule type" value="Genomic_DNA"/>
</dbReference>
<proteinExistence type="predicted"/>
<gene>
    <name evidence="1" type="ORF">GCM10007874_52750</name>
</gene>
<comment type="caution">
    <text evidence="1">The sequence shown here is derived from an EMBL/GenBank/DDBJ whole genome shotgun (WGS) entry which is preliminary data.</text>
</comment>
<name>A0ABQ6CPI0_9HYPH</name>
<sequence>MSPQATHDTKADHDFRMMVQIDMEMAAFHSNWTHCDYIATYLARTISHNRPDSVLFANLFSSALNELLEITFRSRHAGGAFACRISRQGNIDRVELTFTSKKDEQRFFEHAVARIRGGDAEADYMSSLSGDPGPSRDILLVELAVSYNATVSINTHDNDTITLVVDLPLGGLTH</sequence>